<gene>
    <name evidence="2" type="ORF">PVAP13_5KG035000</name>
</gene>
<comment type="caution">
    <text evidence="2">The sequence shown here is derived from an EMBL/GenBank/DDBJ whole genome shotgun (WGS) entry which is preliminary data.</text>
</comment>
<evidence type="ECO:0000313" key="3">
    <source>
        <dbReference type="Proteomes" id="UP000823388"/>
    </source>
</evidence>
<dbReference type="PANTHER" id="PTHR35546">
    <property type="entry name" value="F-BOX PROTEIN INTERACTION DOMAIN PROTEIN-RELATED"/>
    <property type="match status" value="1"/>
</dbReference>
<protein>
    <recommendedName>
        <fullName evidence="4">F-box domain-containing protein</fullName>
    </recommendedName>
</protein>
<dbReference type="EMBL" id="CM029045">
    <property type="protein sequence ID" value="KAG2594983.1"/>
    <property type="molecule type" value="Genomic_DNA"/>
</dbReference>
<reference evidence="2" key="1">
    <citation type="submission" date="2020-05" db="EMBL/GenBank/DDBJ databases">
        <title>WGS assembly of Panicum virgatum.</title>
        <authorList>
            <person name="Lovell J.T."/>
            <person name="Jenkins J."/>
            <person name="Shu S."/>
            <person name="Juenger T.E."/>
            <person name="Schmutz J."/>
        </authorList>
    </citation>
    <scope>NUCLEOTIDE SEQUENCE</scope>
    <source>
        <strain evidence="2">AP13</strain>
    </source>
</reference>
<evidence type="ECO:0000313" key="2">
    <source>
        <dbReference type="EMBL" id="KAG2594983.1"/>
    </source>
</evidence>
<dbReference type="PANTHER" id="PTHR35546:SF125">
    <property type="entry name" value="F-BOX DOMAIN-CONTAINING PROTEIN"/>
    <property type="match status" value="1"/>
</dbReference>
<evidence type="ECO:0008006" key="4">
    <source>
        <dbReference type="Google" id="ProtNLM"/>
    </source>
</evidence>
<organism evidence="2 3">
    <name type="scientific">Panicum virgatum</name>
    <name type="common">Blackwell switchgrass</name>
    <dbReference type="NCBI Taxonomy" id="38727"/>
    <lineage>
        <taxon>Eukaryota</taxon>
        <taxon>Viridiplantae</taxon>
        <taxon>Streptophyta</taxon>
        <taxon>Embryophyta</taxon>
        <taxon>Tracheophyta</taxon>
        <taxon>Spermatophyta</taxon>
        <taxon>Magnoliopsida</taxon>
        <taxon>Liliopsida</taxon>
        <taxon>Poales</taxon>
        <taxon>Poaceae</taxon>
        <taxon>PACMAD clade</taxon>
        <taxon>Panicoideae</taxon>
        <taxon>Panicodae</taxon>
        <taxon>Paniceae</taxon>
        <taxon>Panicinae</taxon>
        <taxon>Panicum</taxon>
        <taxon>Panicum sect. Hiantes</taxon>
    </lineage>
</organism>
<feature type="compositionally biased region" description="Polar residues" evidence="1">
    <location>
        <begin position="82"/>
        <end position="94"/>
    </location>
</feature>
<dbReference type="AlphaFoldDB" id="A0A8T0SDL6"/>
<dbReference type="InterPro" id="IPR055290">
    <property type="entry name" value="At3g26010-like"/>
</dbReference>
<keyword evidence="3" id="KW-1185">Reference proteome</keyword>
<feature type="region of interest" description="Disordered" evidence="1">
    <location>
        <begin position="54"/>
        <end position="94"/>
    </location>
</feature>
<feature type="compositionally biased region" description="Low complexity" evidence="1">
    <location>
        <begin position="72"/>
        <end position="81"/>
    </location>
</feature>
<proteinExistence type="predicted"/>
<evidence type="ECO:0000256" key="1">
    <source>
        <dbReference type="SAM" id="MobiDB-lite"/>
    </source>
</evidence>
<feature type="region of interest" description="Disordered" evidence="1">
    <location>
        <begin position="1"/>
        <end position="24"/>
    </location>
</feature>
<sequence length="356" mass="38347">MAAAEAIPPRGGGGGDAPPAVAPHLDDGVVSDILHRLPTKDAYGLTAVCPRLGARSGTRTSPSCPPTPSTPPSCTTTRPSSLQPLTSVTPPRTTSYSAAEAEDYAAVFFERTAPLLDISFVASHGRLLLGRSRTSYYVCDPAANRWLALPPPPIPPTRDTASGLHYDLDAATGRVSFAVVLLVRARRRRLLVGTFSSATGRWDTTHPPGAQGAARRLGAEGSKGRVWRSLGSAGGHLRLCAFDIRDEESANMLPHDGVEDVHGVWAMDAAGAWRRVHEAVVDDLSAYYFNMLWGHEMALDFAGACSDSIFVNKNQWLLRYNLVSGDKVKLTSLHRDNGKLAALYHRVRVFPLYRSG</sequence>
<accession>A0A8T0SDL6</accession>
<name>A0A8T0SDL6_PANVG</name>
<dbReference type="Proteomes" id="UP000823388">
    <property type="component" value="Chromosome 5K"/>
</dbReference>